<dbReference type="Pfam" id="PF14518">
    <property type="entry name" value="Haem_oxygenas_2"/>
    <property type="match status" value="1"/>
</dbReference>
<evidence type="ECO:0000313" key="3">
    <source>
        <dbReference type="Proteomes" id="UP000270342"/>
    </source>
</evidence>
<name>A0A494XUJ6_9BURK</name>
<keyword evidence="1" id="KW-1133">Transmembrane helix</keyword>
<dbReference type="AlphaFoldDB" id="A0A494XUJ6"/>
<dbReference type="InterPro" id="IPR016084">
    <property type="entry name" value="Haem_Oase-like_multi-hlx"/>
</dbReference>
<proteinExistence type="predicted"/>
<gene>
    <name evidence="2" type="ORF">D7S86_17650</name>
</gene>
<dbReference type="EMBL" id="RBZU01000008">
    <property type="protein sequence ID" value="RKP51784.1"/>
    <property type="molecule type" value="Genomic_DNA"/>
</dbReference>
<evidence type="ECO:0000313" key="2">
    <source>
        <dbReference type="EMBL" id="RKP51784.1"/>
    </source>
</evidence>
<protein>
    <recommendedName>
        <fullName evidence="4">Iron-containing redox enzyme family protein</fullName>
    </recommendedName>
</protein>
<keyword evidence="3" id="KW-1185">Reference proteome</keyword>
<dbReference type="Proteomes" id="UP000270342">
    <property type="component" value="Unassembled WGS sequence"/>
</dbReference>
<feature type="transmembrane region" description="Helical" evidence="1">
    <location>
        <begin position="58"/>
        <end position="77"/>
    </location>
</feature>
<sequence>MRAAASAASASTAAPAAGPALPANTLALLKLREELITRHPVNALMRESPRALLQFFELYGHFAYGFAPFVCTLFTALKGQRAKAFIYDNLLDEMGCVDGQATAWDNQHGELYRRFLTTLRRTEVYRAHLSEADTAALDAASQRLSQQAYGTYYALVAEGHDAQSIGAFSGVEGWVAAEYPFWRECLATLGSEMRFVDTRTIEIHCEADVEHARVLDELIGEYAAGDRAADVHRGLLRGIEISQTLFAGMQEEMAGSGALAFAD</sequence>
<reference evidence="2 3" key="1">
    <citation type="submission" date="2018-10" db="EMBL/GenBank/DDBJ databases">
        <title>Robbsia sp. DHC34, isolated from soil.</title>
        <authorList>
            <person name="Gao Z.-H."/>
            <person name="Qiu L.-H."/>
        </authorList>
    </citation>
    <scope>NUCLEOTIDE SEQUENCE [LARGE SCALE GENOMIC DNA]</scope>
    <source>
        <strain evidence="2 3">DHC34</strain>
    </source>
</reference>
<accession>A0A494XUJ6</accession>
<dbReference type="SUPFAM" id="SSF48613">
    <property type="entry name" value="Heme oxygenase-like"/>
    <property type="match status" value="1"/>
</dbReference>
<evidence type="ECO:0000256" key="1">
    <source>
        <dbReference type="SAM" id="Phobius"/>
    </source>
</evidence>
<organism evidence="2 3">
    <name type="scientific">Pararobbsia silviterrae</name>
    <dbReference type="NCBI Taxonomy" id="1792498"/>
    <lineage>
        <taxon>Bacteria</taxon>
        <taxon>Pseudomonadati</taxon>
        <taxon>Pseudomonadota</taxon>
        <taxon>Betaproteobacteria</taxon>
        <taxon>Burkholderiales</taxon>
        <taxon>Burkholderiaceae</taxon>
        <taxon>Pararobbsia</taxon>
    </lineage>
</organism>
<keyword evidence="1" id="KW-0472">Membrane</keyword>
<comment type="caution">
    <text evidence="2">The sequence shown here is derived from an EMBL/GenBank/DDBJ whole genome shotgun (WGS) entry which is preliminary data.</text>
</comment>
<dbReference type="Gene3D" id="1.20.910.10">
    <property type="entry name" value="Heme oxygenase-like"/>
    <property type="match status" value="1"/>
</dbReference>
<evidence type="ECO:0008006" key="4">
    <source>
        <dbReference type="Google" id="ProtNLM"/>
    </source>
</evidence>
<keyword evidence="1" id="KW-0812">Transmembrane</keyword>